<keyword evidence="3" id="KW-0614">Plasmid</keyword>
<dbReference type="Pfam" id="PF01547">
    <property type="entry name" value="SBP_bac_1"/>
    <property type="match status" value="1"/>
</dbReference>
<accession>A0AAD0EEY6</accession>
<dbReference type="Gene3D" id="3.40.190.10">
    <property type="entry name" value="Periplasmic binding protein-like II"/>
    <property type="match status" value="2"/>
</dbReference>
<evidence type="ECO:0000256" key="2">
    <source>
        <dbReference type="ARBA" id="ARBA00008520"/>
    </source>
</evidence>
<dbReference type="PANTHER" id="PTHR43649">
    <property type="entry name" value="ARABINOSE-BINDING PROTEIN-RELATED"/>
    <property type="match status" value="1"/>
</dbReference>
<dbReference type="AlphaFoldDB" id="A0AAD0EEY6"/>
<evidence type="ECO:0000256" key="1">
    <source>
        <dbReference type="ARBA" id="ARBA00004418"/>
    </source>
</evidence>
<name>A0AAD0EEY6_9RHOB</name>
<comment type="subcellular location">
    <subcellularLocation>
        <location evidence="1">Periplasm</location>
    </subcellularLocation>
</comment>
<reference evidence="3 4" key="1">
    <citation type="journal article" date="2017" name="Front. Microbiol.">
        <title>Phaeobacter piscinae sp. nov., a species of the Roseobacter group and potential aquaculture probiont.</title>
        <authorList>
            <person name="Sonnenschein E.C."/>
            <person name="Phippen C.B.W."/>
            <person name="Nielsen K.F."/>
            <person name="Mateiu R.V."/>
            <person name="Melchiorsen J."/>
            <person name="Gram L."/>
            <person name="Overmann J."/>
            <person name="Freese H.M."/>
        </authorList>
    </citation>
    <scope>NUCLEOTIDE SEQUENCE [LARGE SCALE GENOMIC DNA]</scope>
    <source>
        <strain evidence="3 4">P63</strain>
    </source>
</reference>
<organism evidence="3 4">
    <name type="scientific">Phaeobacter gallaeciensis</name>
    <dbReference type="NCBI Taxonomy" id="60890"/>
    <lineage>
        <taxon>Bacteria</taxon>
        <taxon>Pseudomonadati</taxon>
        <taxon>Pseudomonadota</taxon>
        <taxon>Alphaproteobacteria</taxon>
        <taxon>Rhodobacterales</taxon>
        <taxon>Roseobacteraceae</taxon>
        <taxon>Phaeobacter</taxon>
    </lineage>
</organism>
<dbReference type="GeneID" id="31848517"/>
<dbReference type="SUPFAM" id="SSF53850">
    <property type="entry name" value="Periplasmic binding protein-like II"/>
    <property type="match status" value="1"/>
</dbReference>
<dbReference type="RefSeq" id="WP_024099519.1">
    <property type="nucleotide sequence ID" value="NZ_CP010591.1"/>
</dbReference>
<gene>
    <name evidence="3" type="ORF">PhaeoP63_04043</name>
</gene>
<dbReference type="PANTHER" id="PTHR43649:SF12">
    <property type="entry name" value="DIACETYLCHITOBIOSE BINDING PROTEIN DASA"/>
    <property type="match status" value="1"/>
</dbReference>
<geneLocation type="plasmid" evidence="4">
    <name>pp63_b</name>
</geneLocation>
<protein>
    <submittedName>
        <fullName evidence="3">Carbohydrate ABC transporter substrate-binding protein, CUT1 family</fullName>
    </submittedName>
</protein>
<dbReference type="Proteomes" id="UP000217545">
    <property type="component" value="Plasmid pP63_b"/>
</dbReference>
<dbReference type="PROSITE" id="PS51318">
    <property type="entry name" value="TAT"/>
    <property type="match status" value="1"/>
</dbReference>
<comment type="similarity">
    <text evidence="2">Belongs to the bacterial solute-binding protein 1 family.</text>
</comment>
<dbReference type="InterPro" id="IPR050490">
    <property type="entry name" value="Bact_solute-bd_prot1"/>
</dbReference>
<dbReference type="InterPro" id="IPR006311">
    <property type="entry name" value="TAT_signal"/>
</dbReference>
<dbReference type="EMBL" id="CP010786">
    <property type="protein sequence ID" value="ATF08074.1"/>
    <property type="molecule type" value="Genomic_DNA"/>
</dbReference>
<evidence type="ECO:0000313" key="4">
    <source>
        <dbReference type="Proteomes" id="UP000217545"/>
    </source>
</evidence>
<sequence length="511" mass="57158">MNNTRQSIDRNQGRRSFLKGTAAALTGAALPGVLHVDTAFANTDTFHQIANRAAKGASALAGGAAKESISILIPGGSGGNLTPFLEEWKSLTGLAVELIEVPNTELYSKAMQEAVAKTGQYDLIIGPVFALPDFAEAGLAKDLDTYVEKYQPELDYGAYRIPYPFSEFGCKYDGGYRALYADADNWALYMRKDWMEDPVEQAAFKSRYGRDLTAPDTWEDYDQLIEFFTRPEKGQYGSLEYRAPFYTKWQWMQRFCSKGMLYFDKDMTPLCNSPEGIAALEELIASEAYLPKEAFTNGWSENYNQYGIGNVFSTFSWPSFFRYNNDPAISEAVAGNLLSAPVPGTRVDGELIRASVNAFGWLYVVNDHSSIPELAYLFAQWHTAPDVSDRAIPMNGGYFDPTRTNHFKSPGAAMKEKYTQAWLDAAWDQIGDVIPDFVIRGTFEYSEALDRNCVEAVLGKKSAEEAMNDAATEMARITRRMGKERQIQSWHSLARTFPEKIKARHGVHSWA</sequence>
<dbReference type="InterPro" id="IPR006059">
    <property type="entry name" value="SBP"/>
</dbReference>
<dbReference type="GO" id="GO:0042597">
    <property type="term" value="C:periplasmic space"/>
    <property type="evidence" value="ECO:0007669"/>
    <property type="project" value="UniProtKB-SubCell"/>
</dbReference>
<proteinExistence type="inferred from homology"/>
<evidence type="ECO:0000313" key="3">
    <source>
        <dbReference type="EMBL" id="ATF08074.1"/>
    </source>
</evidence>